<dbReference type="SUPFAM" id="SSF52047">
    <property type="entry name" value="RNI-like"/>
    <property type="match status" value="1"/>
</dbReference>
<dbReference type="CDD" id="cd09917">
    <property type="entry name" value="F-box_SF"/>
    <property type="match status" value="1"/>
</dbReference>
<dbReference type="InParanoid" id="A0A165KYX5"/>
<keyword evidence="3" id="KW-1185">Reference proteome</keyword>
<dbReference type="SUPFAM" id="SSF81383">
    <property type="entry name" value="F-box domain"/>
    <property type="match status" value="1"/>
</dbReference>
<reference evidence="2 3" key="1">
    <citation type="journal article" date="2016" name="Mol. Biol. Evol.">
        <title>Comparative Genomics of Early-Diverging Mushroom-Forming Fungi Provides Insights into the Origins of Lignocellulose Decay Capabilities.</title>
        <authorList>
            <person name="Nagy L.G."/>
            <person name="Riley R."/>
            <person name="Tritt A."/>
            <person name="Adam C."/>
            <person name="Daum C."/>
            <person name="Floudas D."/>
            <person name="Sun H."/>
            <person name="Yadav J.S."/>
            <person name="Pangilinan J."/>
            <person name="Larsson K.H."/>
            <person name="Matsuura K."/>
            <person name="Barry K."/>
            <person name="Labutti K."/>
            <person name="Kuo R."/>
            <person name="Ohm R.A."/>
            <person name="Bhattacharya S.S."/>
            <person name="Shirouzu T."/>
            <person name="Yoshinaga Y."/>
            <person name="Martin F.M."/>
            <person name="Grigoriev I.V."/>
            <person name="Hibbett D.S."/>
        </authorList>
    </citation>
    <scope>NUCLEOTIDE SEQUENCE [LARGE SCALE GENOMIC DNA]</scope>
    <source>
        <strain evidence="2 3">HHB12029</strain>
    </source>
</reference>
<name>A0A165KYX5_EXIGL</name>
<sequence>MPSDVDTKLQDLVHESLTRVCADAQLDRLRFTYVAHIAAIQATFRAFAFSVNAVAPVNRLPPDVLLEILAWLPCSALVKASHVCSYWRSTALASATLWSSIILDVTHGKTDQLVGFLRRAKNAPTSVAVRFRGTLRQTKAALSALLLHTHHMKALDIFLGGDGKEVGVRFDGLKLEIPPSPPMESLIVRSYIWRDCIYVELSSAHGSFGSLRRLYLGATLLSSFALLPDLPSLTDLRFQVGKTYRGSPFDFKSLEDALRKCPLLSRLVISDMPYDGLDDPNRSINLPNLRHLGLAGYVDRLESMRMMLKFLSSFNVQHVSMYGYALEGSFSQALDFVIEEDTPNVVDAYITRYSAPPGIQYDSPFYGRDDETSFSLRAVDNRKFTRTLYCLPNPRDVITGYSTTLQRLFVDVQSWRHLLASTSVTLVALEDLFIFGDPFWIIGLHQVAPLRVPSVKNITIYIVSHQPEEWNAEDVQEFLDKQITDFTSPLETLRLYGGEFDLDCWDLAQEAELNASYLVDVRSALQDRANVLDIRNGKLRRVRIPFSSAEAYWLS</sequence>
<dbReference type="Proteomes" id="UP000077266">
    <property type="component" value="Unassembled WGS sequence"/>
</dbReference>
<evidence type="ECO:0000313" key="3">
    <source>
        <dbReference type="Proteomes" id="UP000077266"/>
    </source>
</evidence>
<dbReference type="EMBL" id="KV425934">
    <property type="protein sequence ID" value="KZV97105.1"/>
    <property type="molecule type" value="Genomic_DNA"/>
</dbReference>
<dbReference type="PROSITE" id="PS50181">
    <property type="entry name" value="FBOX"/>
    <property type="match status" value="1"/>
</dbReference>
<feature type="domain" description="F-box" evidence="1">
    <location>
        <begin position="54"/>
        <end position="101"/>
    </location>
</feature>
<dbReference type="Pfam" id="PF12937">
    <property type="entry name" value="F-box-like"/>
    <property type="match status" value="1"/>
</dbReference>
<dbReference type="InterPro" id="IPR032675">
    <property type="entry name" value="LRR_dom_sf"/>
</dbReference>
<dbReference type="SMART" id="SM00256">
    <property type="entry name" value="FBOX"/>
    <property type="match status" value="1"/>
</dbReference>
<protein>
    <recommendedName>
        <fullName evidence="1">F-box domain-containing protein</fullName>
    </recommendedName>
</protein>
<proteinExistence type="predicted"/>
<dbReference type="OrthoDB" id="3172239at2759"/>
<dbReference type="InterPro" id="IPR036047">
    <property type="entry name" value="F-box-like_dom_sf"/>
</dbReference>
<dbReference type="AlphaFoldDB" id="A0A165KYX5"/>
<dbReference type="InterPro" id="IPR001810">
    <property type="entry name" value="F-box_dom"/>
</dbReference>
<gene>
    <name evidence="2" type="ORF">EXIGLDRAFT_747253</name>
</gene>
<dbReference type="Gene3D" id="1.20.1280.50">
    <property type="match status" value="1"/>
</dbReference>
<evidence type="ECO:0000259" key="1">
    <source>
        <dbReference type="PROSITE" id="PS50181"/>
    </source>
</evidence>
<evidence type="ECO:0000313" key="2">
    <source>
        <dbReference type="EMBL" id="KZV97105.1"/>
    </source>
</evidence>
<accession>A0A165KYX5</accession>
<dbReference type="Gene3D" id="3.80.10.10">
    <property type="entry name" value="Ribonuclease Inhibitor"/>
    <property type="match status" value="1"/>
</dbReference>
<organism evidence="2 3">
    <name type="scientific">Exidia glandulosa HHB12029</name>
    <dbReference type="NCBI Taxonomy" id="1314781"/>
    <lineage>
        <taxon>Eukaryota</taxon>
        <taxon>Fungi</taxon>
        <taxon>Dikarya</taxon>
        <taxon>Basidiomycota</taxon>
        <taxon>Agaricomycotina</taxon>
        <taxon>Agaricomycetes</taxon>
        <taxon>Auriculariales</taxon>
        <taxon>Exidiaceae</taxon>
        <taxon>Exidia</taxon>
    </lineage>
</organism>